<evidence type="ECO:0000256" key="10">
    <source>
        <dbReference type="ARBA" id="ARBA00022595"/>
    </source>
</evidence>
<feature type="compositionally biased region" description="Basic and acidic residues" evidence="26">
    <location>
        <begin position="742"/>
        <end position="761"/>
    </location>
</feature>
<dbReference type="Pfam" id="PF00516">
    <property type="entry name" value="GP120"/>
    <property type="match status" value="1"/>
</dbReference>
<evidence type="ECO:0000256" key="9">
    <source>
        <dbReference type="ARBA" id="ARBA00022581"/>
    </source>
</evidence>
<evidence type="ECO:0000256" key="25">
    <source>
        <dbReference type="SAM" id="Coils"/>
    </source>
</evidence>
<dbReference type="GO" id="GO:0019031">
    <property type="term" value="C:viral envelope"/>
    <property type="evidence" value="ECO:0007669"/>
    <property type="project" value="UniProtKB-KW"/>
</dbReference>
<evidence type="ECO:0000256" key="24">
    <source>
        <dbReference type="RuleBase" id="RU363095"/>
    </source>
</evidence>
<keyword evidence="8 24" id="KW-1032">Host cell membrane</keyword>
<sequence length="882" mass="101493">MGCLGNQLLIALLLVSALEIYCVQYVTVFYGVPAWKNATIPLFCATRNRDTWGTTQCLPDNDDYSELAINITEAFDAWNNTVTEQAIEDVWNLFETSIKPCVKLTPLCIAMRCNKTETDRRGLTRNAGTTTTTTTAATPSVAENVINESNPCIKNNSCAGLEQEPMIGCKFNMTGLKRDKRIEYNETWYSRDLICEQSANESESKCYMHHCNTSVIQESCDKHYWDAIRFRYCAPPGYALLRCNDSNYSGFAPNCSKVVVSSCTRMMETQTSTWFGFNGTRAENRTYIYWHGKSNRTIISLNKYYNLTMRCRRPGNKTVLPVTIMSGLVFHSQPINERPKQAWCWFGGSWKEAIQEVKETLVKHPRYTGTNDTKKINLTAPAGGDPEVTFMWTNCRGEFLYCKMNWFLNWVEDRDQKSMRQQNTREQQKKNYVPCHIRQIINTWHKVGKNVYLPPREGDLTCNSTVTSLIAEIDWTNNNETNITMSAEVAELYRLELGDYKLVEITPIGLAPTSVRRYTTTGASRNKRGVFVLGFLGFLATAGSAMGAASLTLSAQSRTLLAGIVQQQQQLLDVVKRQQELLRLTVWGTKNLQTRVTAIEKYLKDQAQLNSWGCAFRQVCHTTVPWPNETLVPNWSNMTWQEWERQVDFLEANITQLLEEAQIQQEKNMYELQKLNSWDIFGNWFDLTSWIRYIQYGVLIVLGVVGIRIVIYVVQMLARLRQGYRPVFSSPPAYVQQIPIHKGQEPPTKEGEEGEGGDRGGNRSWPWQIEYIHFLIRQLIRLLTWLFSSCRDWLLRTYQILQPVLQSLSTTSQRGREVIRIGIAYLQYGWRYFQEAVQAWWKFARETLASAWRDIWETLGRVGRGILAIPRRVRQGLELTLL</sequence>
<keyword evidence="19 24" id="KW-1039">Host endosome</keyword>
<keyword evidence="11 24" id="KW-0165">Cleavage on pair of basic residues</keyword>
<dbReference type="EMBL" id="JQ864127">
    <property type="protein sequence ID" value="AFM75764.1"/>
    <property type="molecule type" value="Genomic_DNA"/>
</dbReference>
<feature type="region of interest" description="Disordered" evidence="26">
    <location>
        <begin position="739"/>
        <end position="761"/>
    </location>
</feature>
<evidence type="ECO:0000259" key="28">
    <source>
        <dbReference type="Pfam" id="PF00517"/>
    </source>
</evidence>
<dbReference type="SUPFAM" id="SSF58069">
    <property type="entry name" value="Virus ectodomain"/>
    <property type="match status" value="1"/>
</dbReference>
<feature type="transmembrane region" description="Helical" evidence="24">
    <location>
        <begin position="693"/>
        <end position="714"/>
    </location>
</feature>
<accession>I6TPP3</accession>
<evidence type="ECO:0000256" key="5">
    <source>
        <dbReference type="ARBA" id="ARBA00004578"/>
    </source>
</evidence>
<keyword evidence="12 24" id="KW-0812">Transmembrane</keyword>
<name>I6TPP3_SIV</name>
<evidence type="ECO:0000256" key="13">
    <source>
        <dbReference type="ARBA" id="ARBA00022703"/>
    </source>
</evidence>
<keyword evidence="16 24" id="KW-1043">Host membrane</keyword>
<comment type="subunit">
    <text evidence="24">The mature envelope protein (Env) consists of a homotrimer of non-covalently associated gp120-gp41 heterodimers. The resulting complex protrudes from the virus surface as a spike.</text>
</comment>
<evidence type="ECO:0000256" key="15">
    <source>
        <dbReference type="ARBA" id="ARBA00022844"/>
    </source>
</evidence>
<dbReference type="GO" id="GO:0046718">
    <property type="term" value="P:symbiont entry into host cell"/>
    <property type="evidence" value="ECO:0007669"/>
    <property type="project" value="UniProtKB-KW"/>
</dbReference>
<evidence type="ECO:0000256" key="20">
    <source>
        <dbReference type="ARBA" id="ARBA00023136"/>
    </source>
</evidence>
<organismHost>
    <name type="scientific">Pan troglodytes</name>
    <name type="common">Chimpanzee</name>
    <dbReference type="NCBI Taxonomy" id="9598"/>
</organismHost>
<dbReference type="GO" id="GO:0039663">
    <property type="term" value="P:membrane fusion involved in viral entry into host cell"/>
    <property type="evidence" value="ECO:0007669"/>
    <property type="project" value="UniProtKB-KW"/>
</dbReference>
<evidence type="ECO:0000256" key="4">
    <source>
        <dbReference type="ARBA" id="ARBA00004563"/>
    </source>
</evidence>
<evidence type="ECO:0000256" key="7">
    <source>
        <dbReference type="ARBA" id="ARBA00022506"/>
    </source>
</evidence>
<organismHost>
    <name type="scientific">Cercopithecidae</name>
    <name type="common">Old World monkeys</name>
    <dbReference type="NCBI Taxonomy" id="9527"/>
</organismHost>
<evidence type="ECO:0000256" key="22">
    <source>
        <dbReference type="ARBA" id="ARBA00023180"/>
    </source>
</evidence>
<evidence type="ECO:0000256" key="26">
    <source>
        <dbReference type="SAM" id="MobiDB-lite"/>
    </source>
</evidence>
<dbReference type="CDD" id="cd09909">
    <property type="entry name" value="HIV-1-like_HR1-HR2"/>
    <property type="match status" value="1"/>
</dbReference>
<feature type="coiled-coil region" evidence="25">
    <location>
        <begin position="640"/>
        <end position="667"/>
    </location>
</feature>
<feature type="domain" description="Human immunodeficiency virus 1 envelope glycoprotein Gp120" evidence="27">
    <location>
        <begin position="24"/>
        <end position="528"/>
    </location>
</feature>
<dbReference type="InterPro" id="IPR000777">
    <property type="entry name" value="HIV1_Gp120"/>
</dbReference>
<dbReference type="GO" id="GO:0005198">
    <property type="term" value="F:structural molecule activity"/>
    <property type="evidence" value="ECO:0007669"/>
    <property type="project" value="InterPro"/>
</dbReference>
<evidence type="ECO:0000256" key="19">
    <source>
        <dbReference type="ARBA" id="ARBA00023046"/>
    </source>
</evidence>
<evidence type="ECO:0000256" key="12">
    <source>
        <dbReference type="ARBA" id="ARBA00022692"/>
    </source>
</evidence>
<organism evidence="29">
    <name type="scientific">Simian immunodeficiency virus</name>
    <name type="common">SIV</name>
    <dbReference type="NCBI Taxonomy" id="11723"/>
    <lineage>
        <taxon>Viruses</taxon>
        <taxon>Riboviria</taxon>
        <taxon>Pararnavirae</taxon>
        <taxon>Artverviricota</taxon>
        <taxon>Revtraviricetes</taxon>
        <taxon>Ortervirales</taxon>
        <taxon>Retroviridae</taxon>
        <taxon>Orthoretrovirinae</taxon>
        <taxon>Lentivirus</taxon>
        <taxon>Lentivirus simimdef</taxon>
    </lineage>
</organism>
<evidence type="ECO:0000256" key="1">
    <source>
        <dbReference type="ARBA" id="ARBA00004402"/>
    </source>
</evidence>
<feature type="domain" description="Retroviral envelope protein GP41-like" evidence="28">
    <location>
        <begin position="546"/>
        <end position="740"/>
    </location>
</feature>
<keyword evidence="15 24" id="KW-0946">Virion</keyword>
<dbReference type="GO" id="GO:0044175">
    <property type="term" value="C:host cell endosome membrane"/>
    <property type="evidence" value="ECO:0007669"/>
    <property type="project" value="UniProtKB-SubCell"/>
</dbReference>
<reference evidence="29" key="1">
    <citation type="journal article" date="2012" name="J. Virol.">
        <title>Sequential Evolution and Escape from Neutralization of Simian Immunodeficiency Virus SIVsmE660 Clones in Rhesus Macaques.</title>
        <authorList>
            <person name="Wu F."/>
            <person name="Ourmanov I."/>
            <person name="Kuwata T."/>
            <person name="Goeken R."/>
            <person name="Brown C.R."/>
            <person name="Buckler-White A."/>
            <person name="Iyengar R."/>
            <person name="Plishka R."/>
            <person name="Aoki S.T."/>
            <person name="Hirsch V.M."/>
        </authorList>
    </citation>
    <scope>NUCLEOTIDE SEQUENCE</scope>
    <source>
        <strain evidence="29">H805-24w-6</strain>
    </source>
</reference>
<evidence type="ECO:0000256" key="18">
    <source>
        <dbReference type="ARBA" id="ARBA00022989"/>
    </source>
</evidence>
<evidence type="ECO:0000256" key="8">
    <source>
        <dbReference type="ARBA" id="ARBA00022511"/>
    </source>
</evidence>
<keyword evidence="14 24" id="KW-1161">Viral attachment to host cell</keyword>
<keyword evidence="25" id="KW-0175">Coiled coil</keyword>
<dbReference type="SUPFAM" id="SSF56502">
    <property type="entry name" value="gp120 core"/>
    <property type="match status" value="1"/>
</dbReference>
<dbReference type="Pfam" id="PF00517">
    <property type="entry name" value="GP41"/>
    <property type="match status" value="1"/>
</dbReference>
<comment type="subcellular location">
    <subcellularLocation>
        <location evidence="3">Host cell membrane</location>
        <topology evidence="3">Peripheral membrane protein</topology>
    </subcellularLocation>
    <subcellularLocation>
        <location evidence="1">Host cell membrane</location>
        <topology evidence="1">Single-pass type I membrane protein</topology>
    </subcellularLocation>
    <subcellularLocation>
        <location evidence="2">Host endosome membrane</location>
        <topology evidence="2">Peripheral membrane protein</topology>
    </subcellularLocation>
    <subcellularLocation>
        <location evidence="5">Host endosome membrane</location>
        <topology evidence="5">Single-pass type I membrane protein</topology>
    </subcellularLocation>
    <subcellularLocation>
        <location evidence="6">Virion membrane</location>
        <topology evidence="6">Peripheral membrane protein</topology>
    </subcellularLocation>
    <subcellularLocation>
        <location evidence="4">Virion membrane</location>
        <topology evidence="4">Single-pass type I membrane protein</topology>
    </subcellularLocation>
</comment>
<comment type="domain">
    <text evidence="24">The 17 amino acids long immunosuppressive region is present in many retroviral envelope proteins. Synthetic peptides derived from this relatively conserved sequence inhibit immune function in vitro and in vivo.</text>
</comment>
<keyword evidence="20 24" id="KW-0472">Membrane</keyword>
<dbReference type="InterPro" id="IPR036377">
    <property type="entry name" value="Gp120_core_sf"/>
</dbReference>
<keyword evidence="18 24" id="KW-1133">Transmembrane helix</keyword>
<evidence type="ECO:0000313" key="29">
    <source>
        <dbReference type="EMBL" id="AFM75764.1"/>
    </source>
</evidence>
<evidence type="ECO:0000256" key="3">
    <source>
        <dbReference type="ARBA" id="ARBA00004505"/>
    </source>
</evidence>
<dbReference type="GO" id="GO:0020002">
    <property type="term" value="C:host cell plasma membrane"/>
    <property type="evidence" value="ECO:0007669"/>
    <property type="project" value="UniProtKB-SubCell"/>
</dbReference>
<keyword evidence="10 24" id="KW-1162">Viral penetration into host cytoplasm</keyword>
<protein>
    <recommendedName>
        <fullName evidence="24">Envelope glycoprotein gp160</fullName>
    </recommendedName>
    <component>
        <recommendedName>
            <fullName evidence="24">Surface protein gp120</fullName>
            <shortName evidence="24">SU</shortName>
        </recommendedName>
        <alternativeName>
            <fullName evidence="24">Glycoprotein 120</fullName>
            <shortName evidence="24">gp120</shortName>
        </alternativeName>
    </component>
    <component>
        <recommendedName>
            <fullName evidence="24">Transmembrane protein gp41</fullName>
            <shortName evidence="24">TM</shortName>
        </recommendedName>
    </component>
</protein>
<evidence type="ECO:0000256" key="2">
    <source>
        <dbReference type="ARBA" id="ARBA00004433"/>
    </source>
</evidence>
<gene>
    <name evidence="29" type="primary">env</name>
</gene>
<evidence type="ECO:0000256" key="23">
    <source>
        <dbReference type="ARBA" id="ARBA00023296"/>
    </source>
</evidence>
<dbReference type="GO" id="GO:0055036">
    <property type="term" value="C:virion membrane"/>
    <property type="evidence" value="ECO:0007669"/>
    <property type="project" value="UniProtKB-SubCell"/>
</dbReference>
<keyword evidence="13 24" id="KW-0053">Apoptosis</keyword>
<evidence type="ECO:0000256" key="21">
    <source>
        <dbReference type="ARBA" id="ARBA00023157"/>
    </source>
</evidence>
<keyword evidence="22" id="KW-0325">Glycoprotein</keyword>
<evidence type="ECO:0000256" key="16">
    <source>
        <dbReference type="ARBA" id="ARBA00022870"/>
    </source>
</evidence>
<keyword evidence="9 24" id="KW-0945">Host-virus interaction</keyword>
<dbReference type="Gene3D" id="2.170.40.20">
    <property type="entry name" value="Human immunodeficiency virus 1, Gp160, envelope glycoprotein"/>
    <property type="match status" value="2"/>
</dbReference>
<evidence type="ECO:0000256" key="17">
    <source>
        <dbReference type="ARBA" id="ARBA00022879"/>
    </source>
</evidence>
<evidence type="ECO:0000256" key="11">
    <source>
        <dbReference type="ARBA" id="ARBA00022685"/>
    </source>
</evidence>
<dbReference type="InterPro" id="IPR000328">
    <property type="entry name" value="GP41-like"/>
</dbReference>
<keyword evidence="21" id="KW-1015">Disulfide bond</keyword>
<evidence type="ECO:0000259" key="27">
    <source>
        <dbReference type="Pfam" id="PF00516"/>
    </source>
</evidence>
<proteinExistence type="predicted"/>
<keyword evidence="7 24" id="KW-1168">Fusion of virus membrane with host membrane</keyword>
<dbReference type="Gene3D" id="1.10.287.210">
    <property type="match status" value="1"/>
</dbReference>
<keyword evidence="23 24" id="KW-1160">Virus entry into host cell</keyword>
<keyword evidence="17 24" id="KW-0261">Viral envelope protein</keyword>
<evidence type="ECO:0000256" key="14">
    <source>
        <dbReference type="ARBA" id="ARBA00022804"/>
    </source>
</evidence>
<dbReference type="GO" id="GO:0019062">
    <property type="term" value="P:virion attachment to host cell"/>
    <property type="evidence" value="ECO:0007669"/>
    <property type="project" value="UniProtKB-UniRule"/>
</dbReference>
<evidence type="ECO:0000256" key="6">
    <source>
        <dbReference type="ARBA" id="ARBA00004650"/>
    </source>
</evidence>